<dbReference type="PANTHER" id="PTHR22601">
    <property type="entry name" value="ISP4 LIKE PROTEIN"/>
    <property type="match status" value="1"/>
</dbReference>
<evidence type="ECO:0000313" key="12">
    <source>
        <dbReference type="Proteomes" id="UP000186955"/>
    </source>
</evidence>
<dbReference type="EMBL" id="MNBE01000773">
    <property type="protein sequence ID" value="OKO89633.1"/>
    <property type="molecule type" value="Genomic_DNA"/>
</dbReference>
<dbReference type="GO" id="GO:0016020">
    <property type="term" value="C:membrane"/>
    <property type="evidence" value="ECO:0007669"/>
    <property type="project" value="UniProtKB-SubCell"/>
</dbReference>
<name>A0A1Q5SNY5_9EURO</name>
<evidence type="ECO:0000256" key="5">
    <source>
        <dbReference type="ARBA" id="ARBA00022856"/>
    </source>
</evidence>
<evidence type="ECO:0000256" key="1">
    <source>
        <dbReference type="ARBA" id="ARBA00004141"/>
    </source>
</evidence>
<evidence type="ECO:0000256" key="8">
    <source>
        <dbReference type="ARBA" id="ARBA00023136"/>
    </source>
</evidence>
<evidence type="ECO:0000256" key="10">
    <source>
        <dbReference type="SAM" id="Phobius"/>
    </source>
</evidence>
<protein>
    <submittedName>
        <fullName evidence="11">Uncharacterized protein</fullName>
    </submittedName>
</protein>
<keyword evidence="4 10" id="KW-0812">Transmembrane</keyword>
<keyword evidence="6" id="KW-0653">Protein transport</keyword>
<accession>A0A1Q5SNY5</accession>
<feature type="region of interest" description="Disordered" evidence="9">
    <location>
        <begin position="277"/>
        <end position="296"/>
    </location>
</feature>
<keyword evidence="7 10" id="KW-1133">Transmembrane helix</keyword>
<keyword evidence="3" id="KW-0813">Transport</keyword>
<comment type="caution">
    <text evidence="11">The sequence shown here is derived from an EMBL/GenBank/DDBJ whole genome shotgun (WGS) entry which is preliminary data.</text>
</comment>
<comment type="subcellular location">
    <subcellularLocation>
        <location evidence="1">Membrane</location>
        <topology evidence="1">Multi-pass membrane protein</topology>
    </subcellularLocation>
</comment>
<evidence type="ECO:0000256" key="7">
    <source>
        <dbReference type="ARBA" id="ARBA00022989"/>
    </source>
</evidence>
<gene>
    <name evidence="11" type="ORF">PENSUB_13699</name>
</gene>
<dbReference type="GO" id="GO:0035673">
    <property type="term" value="F:oligopeptide transmembrane transporter activity"/>
    <property type="evidence" value="ECO:0007669"/>
    <property type="project" value="InterPro"/>
</dbReference>
<comment type="similarity">
    <text evidence="2">Belongs to the oligopeptide OPT transporter family.</text>
</comment>
<sequence>MAEATSNFPNEGDAIDEHGGESQVSVAEVVIKTGADAAEHLHSAVTVRSIVLATAVSGFQAVMSQIYTFKPTVITVSGTFIVLISYFVGNAWARFLPRSDKFEAGWREKIGQGKLPWWISVIKFVNNGPWSLKEHSVCAITATSASNASVTSTVFAAQNLFYDLPLSATTVILSTISIGLFGYGLCGIMRPIAVWHVESVYWNTLPTVNTLHGLHWQEVKNSKPLRLLVCLHWYESLRDSTRLCLPMAQFGFDPGKPLLTTLDKKLVMKELAMSCRPESDGQQGSRAHEPFRWCHQ</sequence>
<dbReference type="STRING" id="1316194.A0A1Q5SNY5"/>
<feature type="compositionally biased region" description="Basic and acidic residues" evidence="9">
    <location>
        <begin position="286"/>
        <end position="296"/>
    </location>
</feature>
<feature type="transmembrane region" description="Helical" evidence="10">
    <location>
        <begin position="73"/>
        <end position="93"/>
    </location>
</feature>
<evidence type="ECO:0000313" key="11">
    <source>
        <dbReference type="EMBL" id="OKO89633.1"/>
    </source>
</evidence>
<dbReference type="GO" id="GO:0015031">
    <property type="term" value="P:protein transport"/>
    <property type="evidence" value="ECO:0007669"/>
    <property type="project" value="UniProtKB-KW"/>
</dbReference>
<dbReference type="Pfam" id="PF03169">
    <property type="entry name" value="OPT"/>
    <property type="match status" value="1"/>
</dbReference>
<proteinExistence type="inferred from homology"/>
<dbReference type="AlphaFoldDB" id="A0A1Q5SNY5"/>
<organism evidence="11 12">
    <name type="scientific">Penicillium subrubescens</name>
    <dbReference type="NCBI Taxonomy" id="1316194"/>
    <lineage>
        <taxon>Eukaryota</taxon>
        <taxon>Fungi</taxon>
        <taxon>Dikarya</taxon>
        <taxon>Ascomycota</taxon>
        <taxon>Pezizomycotina</taxon>
        <taxon>Eurotiomycetes</taxon>
        <taxon>Eurotiomycetidae</taxon>
        <taxon>Eurotiales</taxon>
        <taxon>Aspergillaceae</taxon>
        <taxon>Penicillium</taxon>
    </lineage>
</organism>
<keyword evidence="5" id="KW-0571">Peptide transport</keyword>
<dbReference type="Proteomes" id="UP000186955">
    <property type="component" value="Unassembled WGS sequence"/>
</dbReference>
<evidence type="ECO:0000256" key="6">
    <source>
        <dbReference type="ARBA" id="ARBA00022927"/>
    </source>
</evidence>
<evidence type="ECO:0000256" key="4">
    <source>
        <dbReference type="ARBA" id="ARBA00022692"/>
    </source>
</evidence>
<feature type="transmembrane region" description="Helical" evidence="10">
    <location>
        <begin position="164"/>
        <end position="186"/>
    </location>
</feature>
<evidence type="ECO:0000256" key="2">
    <source>
        <dbReference type="ARBA" id="ARBA00008807"/>
    </source>
</evidence>
<dbReference type="InterPro" id="IPR004813">
    <property type="entry name" value="OPT"/>
</dbReference>
<evidence type="ECO:0000256" key="9">
    <source>
        <dbReference type="SAM" id="MobiDB-lite"/>
    </source>
</evidence>
<keyword evidence="8 10" id="KW-0472">Membrane</keyword>
<evidence type="ECO:0000256" key="3">
    <source>
        <dbReference type="ARBA" id="ARBA00022448"/>
    </source>
</evidence>
<keyword evidence="12" id="KW-1185">Reference proteome</keyword>
<dbReference type="InterPro" id="IPR004648">
    <property type="entry name" value="Oligpept_transpt"/>
</dbReference>
<reference evidence="11 12" key="1">
    <citation type="submission" date="2016-10" db="EMBL/GenBank/DDBJ databases">
        <title>Genome sequence of the ascomycete fungus Penicillium subrubescens.</title>
        <authorList>
            <person name="De Vries R.P."/>
            <person name="Peng M."/>
            <person name="Dilokpimol A."/>
            <person name="Hilden K."/>
            <person name="Makela M.R."/>
            <person name="Grigoriev I."/>
            <person name="Riley R."/>
            <person name="Granchi Z."/>
        </authorList>
    </citation>
    <scope>NUCLEOTIDE SEQUENCE [LARGE SCALE GENOMIC DNA]</scope>
    <source>
        <strain evidence="11 12">CBS 132785</strain>
    </source>
</reference>